<sequence length="266" mass="28013">MNELDVLQVFCAPDGGFGNALAVVRDPRPYPDQASRQALADELGYSETVFVDDPERGVVDIYTPGARLPFAGHPLVGAAWLLDLEAVNPPAGEVWARNDGEFTWITARAEWAPPRTLERYASPAEVDALPAPPPGEGWLYAWAWEDEAAGRVRARGFPRREGGVVEDEATGAAALLLTELLGRALNITQGRGSQILTAPGPDGIVEIGGRVRLVSAAGAAGEGVPRADGGRADGGRGAARIAPVERLTRSRLPHAVTLPSTPVPAP</sequence>
<gene>
    <name evidence="1" type="ORF">JE024_24875</name>
</gene>
<proteinExistence type="predicted"/>
<evidence type="ECO:0000313" key="1">
    <source>
        <dbReference type="EMBL" id="MBM9621908.1"/>
    </source>
</evidence>
<dbReference type="EMBL" id="JAFEJA010000001">
    <property type="protein sequence ID" value="MBM9621908.1"/>
    <property type="molecule type" value="Genomic_DNA"/>
</dbReference>
<dbReference type="Proteomes" id="UP000664109">
    <property type="component" value="Unassembled WGS sequence"/>
</dbReference>
<comment type="caution">
    <text evidence="1">The sequence shown here is derived from an EMBL/GenBank/DDBJ whole genome shotgun (WGS) entry which is preliminary data.</text>
</comment>
<reference evidence="1 2" key="1">
    <citation type="journal article" date="2016" name="Arch. Microbiol.">
        <title>Streptomyces zhihengii sp. nov., isolated from rhizospheric soil of Psammosilene tunicoides.</title>
        <authorList>
            <person name="Huang M.J."/>
            <person name="Fei J.J."/>
            <person name="Salam N."/>
            <person name="Kim C.J."/>
            <person name="Hozzein W.N."/>
            <person name="Xiao M."/>
            <person name="Huang H.Q."/>
            <person name="Li W.J."/>
        </authorList>
    </citation>
    <scope>NUCLEOTIDE SEQUENCE [LARGE SCALE GENOMIC DNA]</scope>
    <source>
        <strain evidence="1 2">YIM T102</strain>
    </source>
</reference>
<accession>A0ABS2UWU5</accession>
<dbReference type="SUPFAM" id="SSF54506">
    <property type="entry name" value="Diaminopimelate epimerase-like"/>
    <property type="match status" value="1"/>
</dbReference>
<evidence type="ECO:0000313" key="2">
    <source>
        <dbReference type="Proteomes" id="UP000664109"/>
    </source>
</evidence>
<keyword evidence="2" id="KW-1185">Reference proteome</keyword>
<name>A0ABS2UWU5_9ACTN</name>
<dbReference type="Gene3D" id="3.10.310.10">
    <property type="entry name" value="Diaminopimelate Epimerase, Chain A, domain 1"/>
    <property type="match status" value="1"/>
</dbReference>
<dbReference type="Pfam" id="PF02567">
    <property type="entry name" value="PhzC-PhzF"/>
    <property type="match status" value="1"/>
</dbReference>
<protein>
    <submittedName>
        <fullName evidence="1">PhzF family phenazine biosynthesis protein</fullName>
    </submittedName>
</protein>
<dbReference type="InterPro" id="IPR003719">
    <property type="entry name" value="Phenazine_PhzF-like"/>
</dbReference>
<organism evidence="1 2">
    <name type="scientific">Streptomyces zhihengii</name>
    <dbReference type="NCBI Taxonomy" id="1818004"/>
    <lineage>
        <taxon>Bacteria</taxon>
        <taxon>Bacillati</taxon>
        <taxon>Actinomycetota</taxon>
        <taxon>Actinomycetes</taxon>
        <taxon>Kitasatosporales</taxon>
        <taxon>Streptomycetaceae</taxon>
        <taxon>Streptomyces</taxon>
    </lineage>
</organism>